<dbReference type="EC" id="2.7.6.3" evidence="3"/>
<evidence type="ECO:0000256" key="3">
    <source>
        <dbReference type="ARBA" id="ARBA00013253"/>
    </source>
</evidence>
<keyword evidence="7 14" id="KW-0418">Kinase</keyword>
<dbReference type="GO" id="GO:0016301">
    <property type="term" value="F:kinase activity"/>
    <property type="evidence" value="ECO:0007669"/>
    <property type="project" value="UniProtKB-KW"/>
</dbReference>
<keyword evidence="15" id="KW-1185">Reference proteome</keyword>
<gene>
    <name evidence="14" type="ordered locus">Dbac_1456</name>
</gene>
<evidence type="ECO:0000256" key="11">
    <source>
        <dbReference type="ARBA" id="ARBA00029766"/>
    </source>
</evidence>
<dbReference type="eggNOG" id="COG0801">
    <property type="taxonomic scope" value="Bacteria"/>
</dbReference>
<dbReference type="InterPro" id="IPR035907">
    <property type="entry name" value="Hppk_sf"/>
</dbReference>
<protein>
    <recommendedName>
        <fullName evidence="4">2-amino-4-hydroxy-6-hydroxymethyldihydropteridine pyrophosphokinase</fullName>
        <ecNumber evidence="3">2.7.6.3</ecNumber>
    </recommendedName>
    <alternativeName>
        <fullName evidence="11">6-hydroxymethyl-7,8-dihydropterin pyrophosphokinase</fullName>
    </alternativeName>
    <alternativeName>
        <fullName evidence="12">7,8-dihydro-6-hydroxymethylpterin-pyrophosphokinase</fullName>
    </alternativeName>
</protein>
<feature type="domain" description="7,8-dihydro-6-hydroxymethylpterin-pyrophosphokinase" evidence="13">
    <location>
        <begin position="95"/>
        <end position="106"/>
    </location>
</feature>
<proteinExistence type="inferred from homology"/>
<keyword evidence="6" id="KW-0547">Nucleotide-binding</keyword>
<evidence type="ECO:0000256" key="9">
    <source>
        <dbReference type="ARBA" id="ARBA00022909"/>
    </source>
</evidence>
<evidence type="ECO:0000256" key="8">
    <source>
        <dbReference type="ARBA" id="ARBA00022840"/>
    </source>
</evidence>
<evidence type="ECO:0000256" key="10">
    <source>
        <dbReference type="ARBA" id="ARBA00029409"/>
    </source>
</evidence>
<dbReference type="PROSITE" id="PS00794">
    <property type="entry name" value="HPPK"/>
    <property type="match status" value="1"/>
</dbReference>
<keyword evidence="9" id="KW-0289">Folate biosynthesis</keyword>
<dbReference type="GO" id="GO:0005524">
    <property type="term" value="F:ATP binding"/>
    <property type="evidence" value="ECO:0007669"/>
    <property type="project" value="UniProtKB-KW"/>
</dbReference>
<evidence type="ECO:0000313" key="15">
    <source>
        <dbReference type="Proteomes" id="UP000002216"/>
    </source>
</evidence>
<dbReference type="HOGENOM" id="CLU_097916_1_2_7"/>
<dbReference type="CDD" id="cd00483">
    <property type="entry name" value="HPPK"/>
    <property type="match status" value="1"/>
</dbReference>
<dbReference type="InterPro" id="IPR000550">
    <property type="entry name" value="Hppk"/>
</dbReference>
<sequence length="178" mass="19947">MPKPSASQAYLSLGSNIGDPVANVKQAIKALDSAPGLEVDAVSPIFRTEPQGVRDQDWFANCVVRLNVRASYSPEELLGVLAGIETQMGRVRAKRWGPRVIDIDILLYGDMQWNSPTLQIPHPRMTERAFVLVPLMHLAPDIRIRDFYPSQWLSRLPYRLEGDRILQATNVISEVNNA</sequence>
<dbReference type="GO" id="GO:0046654">
    <property type="term" value="P:tetrahydrofolate biosynthetic process"/>
    <property type="evidence" value="ECO:0007669"/>
    <property type="project" value="UniProtKB-UniPathway"/>
</dbReference>
<dbReference type="Gene3D" id="3.30.70.560">
    <property type="entry name" value="7,8-Dihydro-6-hydroxymethylpterin-pyrophosphokinase HPPK"/>
    <property type="match status" value="1"/>
</dbReference>
<dbReference type="GO" id="GO:0003848">
    <property type="term" value="F:2-amino-4-hydroxy-6-hydroxymethyldihydropteridine diphosphokinase activity"/>
    <property type="evidence" value="ECO:0007669"/>
    <property type="project" value="UniProtKB-EC"/>
</dbReference>
<name>C7LTJ3_DESBD</name>
<evidence type="ECO:0000256" key="2">
    <source>
        <dbReference type="ARBA" id="ARBA00005810"/>
    </source>
</evidence>
<comment type="pathway">
    <text evidence="1">Cofactor biosynthesis; tetrahydrofolate biosynthesis; 2-amino-4-hydroxy-6-hydroxymethyl-7,8-dihydropteridine diphosphate from 7,8-dihydroneopterin triphosphate: step 4/4.</text>
</comment>
<dbReference type="NCBIfam" id="TIGR01498">
    <property type="entry name" value="folK"/>
    <property type="match status" value="1"/>
</dbReference>
<evidence type="ECO:0000313" key="14">
    <source>
        <dbReference type="EMBL" id="ACU89550.1"/>
    </source>
</evidence>
<dbReference type="Proteomes" id="UP000002216">
    <property type="component" value="Chromosome"/>
</dbReference>
<evidence type="ECO:0000256" key="5">
    <source>
        <dbReference type="ARBA" id="ARBA00022679"/>
    </source>
</evidence>
<keyword evidence="8" id="KW-0067">ATP-binding</keyword>
<accession>C7LTJ3</accession>
<evidence type="ECO:0000259" key="13">
    <source>
        <dbReference type="PROSITE" id="PS00794"/>
    </source>
</evidence>
<dbReference type="UniPathway" id="UPA00077">
    <property type="reaction ID" value="UER00155"/>
</dbReference>
<organism evidence="14 15">
    <name type="scientific">Desulfomicrobium baculatum (strain DSM 4028 / VKM B-1378 / X)</name>
    <name type="common">Desulfovibrio baculatus</name>
    <dbReference type="NCBI Taxonomy" id="525897"/>
    <lineage>
        <taxon>Bacteria</taxon>
        <taxon>Pseudomonadati</taxon>
        <taxon>Thermodesulfobacteriota</taxon>
        <taxon>Desulfovibrionia</taxon>
        <taxon>Desulfovibrionales</taxon>
        <taxon>Desulfomicrobiaceae</taxon>
        <taxon>Desulfomicrobium</taxon>
    </lineage>
</organism>
<dbReference type="STRING" id="525897.Dbac_1456"/>
<dbReference type="SUPFAM" id="SSF55083">
    <property type="entry name" value="6-hydroxymethyl-7,8-dihydropterin pyrophosphokinase, HPPK"/>
    <property type="match status" value="1"/>
</dbReference>
<dbReference type="RefSeq" id="WP_015773644.1">
    <property type="nucleotide sequence ID" value="NC_013173.1"/>
</dbReference>
<dbReference type="PANTHER" id="PTHR43071">
    <property type="entry name" value="2-AMINO-4-HYDROXY-6-HYDROXYMETHYLDIHYDROPTERIDINE PYROPHOSPHOKINASE"/>
    <property type="match status" value="1"/>
</dbReference>
<dbReference type="PANTHER" id="PTHR43071:SF1">
    <property type="entry name" value="2-AMINO-4-HYDROXY-6-HYDROXYMETHYLDIHYDROPTERIDINE PYROPHOSPHOKINASE"/>
    <property type="match status" value="1"/>
</dbReference>
<evidence type="ECO:0000256" key="4">
    <source>
        <dbReference type="ARBA" id="ARBA00016218"/>
    </source>
</evidence>
<dbReference type="OrthoDB" id="9808041at2"/>
<comment type="similarity">
    <text evidence="2">Belongs to the HPPK family.</text>
</comment>
<dbReference type="Pfam" id="PF01288">
    <property type="entry name" value="HPPK"/>
    <property type="match status" value="1"/>
</dbReference>
<evidence type="ECO:0000256" key="12">
    <source>
        <dbReference type="ARBA" id="ARBA00033413"/>
    </source>
</evidence>
<reference evidence="14 15" key="1">
    <citation type="journal article" date="2009" name="Stand. Genomic Sci.">
        <title>Complete genome sequence of Desulfomicrobium baculatum type strain (X).</title>
        <authorList>
            <person name="Copeland A."/>
            <person name="Spring S."/>
            <person name="Goker M."/>
            <person name="Schneider S."/>
            <person name="Lapidus A."/>
            <person name="Del Rio T.G."/>
            <person name="Tice H."/>
            <person name="Cheng J.F."/>
            <person name="Chen F."/>
            <person name="Nolan M."/>
            <person name="Bruce D."/>
            <person name="Goodwin L."/>
            <person name="Pitluck S."/>
            <person name="Ivanova N."/>
            <person name="Mavrommatis K."/>
            <person name="Ovchinnikova G."/>
            <person name="Pati A."/>
            <person name="Chen A."/>
            <person name="Palaniappan K."/>
            <person name="Land M."/>
            <person name="Hauser L."/>
            <person name="Chang Y.J."/>
            <person name="Jeffries C.C."/>
            <person name="Meincke L."/>
            <person name="Sims D."/>
            <person name="Brettin T."/>
            <person name="Detter J.C."/>
            <person name="Han C."/>
            <person name="Chain P."/>
            <person name="Bristow J."/>
            <person name="Eisen J.A."/>
            <person name="Markowitz V."/>
            <person name="Hugenholtz P."/>
            <person name="Kyrpides N.C."/>
            <person name="Klenk H.P."/>
            <person name="Lucas S."/>
        </authorList>
    </citation>
    <scope>NUCLEOTIDE SEQUENCE [LARGE SCALE GENOMIC DNA]</scope>
    <source>
        <strain evidence="15">DSM 4028 / VKM B-1378 / X</strain>
    </source>
</reference>
<dbReference type="EMBL" id="CP001629">
    <property type="protein sequence ID" value="ACU89550.1"/>
    <property type="molecule type" value="Genomic_DNA"/>
</dbReference>
<evidence type="ECO:0000256" key="6">
    <source>
        <dbReference type="ARBA" id="ARBA00022741"/>
    </source>
</evidence>
<dbReference type="GO" id="GO:0046656">
    <property type="term" value="P:folic acid biosynthetic process"/>
    <property type="evidence" value="ECO:0007669"/>
    <property type="project" value="UniProtKB-KW"/>
</dbReference>
<comment type="function">
    <text evidence="10">Catalyzes the transfer of pyrophosphate from adenosine triphosphate (ATP) to 6-hydroxymethyl-7,8-dihydropterin, an enzymatic step in folate biosynthesis pathway.</text>
</comment>
<dbReference type="AlphaFoldDB" id="C7LTJ3"/>
<keyword evidence="5 14" id="KW-0808">Transferase</keyword>
<dbReference type="KEGG" id="dba:Dbac_1456"/>
<evidence type="ECO:0000256" key="1">
    <source>
        <dbReference type="ARBA" id="ARBA00005051"/>
    </source>
</evidence>
<evidence type="ECO:0000256" key="7">
    <source>
        <dbReference type="ARBA" id="ARBA00022777"/>
    </source>
</evidence>